<sequence>MSTIFFINKQCYGGTKIYHVLLKEGVSVPLNYVQKLMKQLNLRSIVVKNISLKDLTNRLFQKKIS</sequence>
<keyword evidence="3" id="KW-1185">Reference proteome</keyword>
<reference evidence="2 3" key="1">
    <citation type="submission" date="2021-06" db="EMBL/GenBank/DDBJ databases">
        <title>Enterococcus alishanensis sp. nov., a novel lactic acid bacterium isolated from fresh coffee beans.</title>
        <authorList>
            <person name="Chen Y.-S."/>
        </authorList>
    </citation>
    <scope>NUCLEOTIDE SEQUENCE [LARGE SCALE GENOMIC DNA]</scope>
    <source>
        <strain evidence="2 3">ALS3</strain>
    </source>
</reference>
<evidence type="ECO:0000313" key="2">
    <source>
        <dbReference type="EMBL" id="MBV7392535.1"/>
    </source>
</evidence>
<dbReference type="EMBL" id="JAHUZB010000018">
    <property type="protein sequence ID" value="MBV7392535.1"/>
    <property type="molecule type" value="Genomic_DNA"/>
</dbReference>
<accession>A0ABS6TIB2</accession>
<dbReference type="InterPro" id="IPR025948">
    <property type="entry name" value="HTH-like_dom"/>
</dbReference>
<proteinExistence type="predicted"/>
<evidence type="ECO:0000313" key="3">
    <source>
        <dbReference type="Proteomes" id="UP000774130"/>
    </source>
</evidence>
<gene>
    <name evidence="2" type="ORF">KUA55_17960</name>
</gene>
<protein>
    <submittedName>
        <fullName evidence="2">IS3 family transposase</fullName>
    </submittedName>
</protein>
<feature type="domain" description="HTH-like" evidence="1">
    <location>
        <begin position="4"/>
        <end position="47"/>
    </location>
</feature>
<comment type="caution">
    <text evidence="2">The sequence shown here is derived from an EMBL/GenBank/DDBJ whole genome shotgun (WGS) entry which is preliminary data.</text>
</comment>
<dbReference type="Proteomes" id="UP000774130">
    <property type="component" value="Unassembled WGS sequence"/>
</dbReference>
<dbReference type="RefSeq" id="WP_218327754.1">
    <property type="nucleotide sequence ID" value="NZ_JAHUZB010000018.1"/>
</dbReference>
<organism evidence="2 3">
    <name type="scientific">Enterococcus alishanensis</name>
    <dbReference type="NCBI Taxonomy" id="1303817"/>
    <lineage>
        <taxon>Bacteria</taxon>
        <taxon>Bacillati</taxon>
        <taxon>Bacillota</taxon>
        <taxon>Bacilli</taxon>
        <taxon>Lactobacillales</taxon>
        <taxon>Enterococcaceae</taxon>
        <taxon>Enterococcus</taxon>
    </lineage>
</organism>
<dbReference type="Pfam" id="PF13276">
    <property type="entry name" value="HTH_21"/>
    <property type="match status" value="1"/>
</dbReference>
<evidence type="ECO:0000259" key="1">
    <source>
        <dbReference type="Pfam" id="PF13276"/>
    </source>
</evidence>
<name>A0ABS6TIB2_9ENTE</name>